<protein>
    <submittedName>
        <fullName evidence="1">Haloacid dehalogenase</fullName>
    </submittedName>
</protein>
<dbReference type="Gene3D" id="3.40.50.1000">
    <property type="entry name" value="HAD superfamily/HAD-like"/>
    <property type="match status" value="1"/>
</dbReference>
<dbReference type="InterPro" id="IPR023214">
    <property type="entry name" value="HAD_sf"/>
</dbReference>
<dbReference type="PANTHER" id="PTHR43481">
    <property type="entry name" value="FRUCTOSE-1-PHOSPHATE PHOSPHATASE"/>
    <property type="match status" value="1"/>
</dbReference>
<dbReference type="Gene3D" id="1.10.150.240">
    <property type="entry name" value="Putative phosphatase, domain 2"/>
    <property type="match status" value="1"/>
</dbReference>
<dbReference type="InterPro" id="IPR023198">
    <property type="entry name" value="PGP-like_dom2"/>
</dbReference>
<proteinExistence type="predicted"/>
<dbReference type="SFLD" id="SFLDG01129">
    <property type="entry name" value="C1.5:_HAD__Beta-PGM__Phosphata"/>
    <property type="match status" value="1"/>
</dbReference>
<dbReference type="NCBIfam" id="TIGR01509">
    <property type="entry name" value="HAD-SF-IA-v3"/>
    <property type="match status" value="1"/>
</dbReference>
<dbReference type="CDD" id="cd07505">
    <property type="entry name" value="HAD_BPGM-like"/>
    <property type="match status" value="1"/>
</dbReference>
<organism evidence="1 2">
    <name type="scientific">Saccharospirillum salsuginis</name>
    <dbReference type="NCBI Taxonomy" id="418750"/>
    <lineage>
        <taxon>Bacteria</taxon>
        <taxon>Pseudomonadati</taxon>
        <taxon>Pseudomonadota</taxon>
        <taxon>Gammaproteobacteria</taxon>
        <taxon>Oceanospirillales</taxon>
        <taxon>Saccharospirillaceae</taxon>
        <taxon>Saccharospirillum</taxon>
    </lineage>
</organism>
<dbReference type="RefSeq" id="WP_189611083.1">
    <property type="nucleotide sequence ID" value="NZ_BMXR01000009.1"/>
</dbReference>
<dbReference type="InterPro" id="IPR051806">
    <property type="entry name" value="HAD-like_SPP"/>
</dbReference>
<dbReference type="InterPro" id="IPR006439">
    <property type="entry name" value="HAD-SF_hydro_IA"/>
</dbReference>
<dbReference type="PRINTS" id="PR00413">
    <property type="entry name" value="HADHALOGNASE"/>
</dbReference>
<dbReference type="SFLD" id="SFLDS00003">
    <property type="entry name" value="Haloacid_Dehalogenase"/>
    <property type="match status" value="1"/>
</dbReference>
<dbReference type="SFLD" id="SFLDG01135">
    <property type="entry name" value="C1.5.6:_HAD__Beta-PGM__Phospha"/>
    <property type="match status" value="1"/>
</dbReference>
<reference evidence="1" key="2">
    <citation type="submission" date="2020-09" db="EMBL/GenBank/DDBJ databases">
        <authorList>
            <person name="Sun Q."/>
            <person name="Kim S."/>
        </authorList>
    </citation>
    <scope>NUCLEOTIDE SEQUENCE</scope>
    <source>
        <strain evidence="1">KCTC 22169</strain>
    </source>
</reference>
<dbReference type="AlphaFoldDB" id="A0A918KKB4"/>
<dbReference type="SUPFAM" id="SSF56784">
    <property type="entry name" value="HAD-like"/>
    <property type="match status" value="1"/>
</dbReference>
<keyword evidence="2" id="KW-1185">Reference proteome</keyword>
<evidence type="ECO:0000313" key="1">
    <source>
        <dbReference type="EMBL" id="GGX64249.1"/>
    </source>
</evidence>
<comment type="caution">
    <text evidence="1">The sequence shown here is derived from an EMBL/GenBank/DDBJ whole genome shotgun (WGS) entry which is preliminary data.</text>
</comment>
<sequence length="229" mass="25329">MTVLTDRPYLGVLWDMDGVLIDSERLVRAVFVDVMTGGGPVPDPEQRYLETIGLNRTGLIQWFLQFVPDETTAEFWIDQTRDGFNARAKTELELKPGVIDALNHVRDAGLRQMVVTSTRTTMAEDKLARVGLLDYFTEVLGGDQVAQGKPHPEPYQKGCERLGLQSHQALAIEDSPNGVRSALAAGCAVIHVPDLIETDPDWHADLAGALDSLADLPRWMTQQEGGHWL</sequence>
<evidence type="ECO:0000313" key="2">
    <source>
        <dbReference type="Proteomes" id="UP000626148"/>
    </source>
</evidence>
<dbReference type="InterPro" id="IPR036412">
    <property type="entry name" value="HAD-like_sf"/>
</dbReference>
<reference evidence="1" key="1">
    <citation type="journal article" date="2014" name="Int. J. Syst. Evol. Microbiol.">
        <title>Complete genome sequence of Corynebacterium casei LMG S-19264T (=DSM 44701T), isolated from a smear-ripened cheese.</title>
        <authorList>
            <consortium name="US DOE Joint Genome Institute (JGI-PGF)"/>
            <person name="Walter F."/>
            <person name="Albersmeier A."/>
            <person name="Kalinowski J."/>
            <person name="Ruckert C."/>
        </authorList>
    </citation>
    <scope>NUCLEOTIDE SEQUENCE</scope>
    <source>
        <strain evidence="1">KCTC 22169</strain>
    </source>
</reference>
<dbReference type="Proteomes" id="UP000626148">
    <property type="component" value="Unassembled WGS sequence"/>
</dbReference>
<name>A0A918KKB4_9GAMM</name>
<dbReference type="GO" id="GO:0050308">
    <property type="term" value="F:sugar-phosphatase activity"/>
    <property type="evidence" value="ECO:0007669"/>
    <property type="project" value="TreeGrafter"/>
</dbReference>
<dbReference type="EMBL" id="BMXR01000009">
    <property type="protein sequence ID" value="GGX64249.1"/>
    <property type="molecule type" value="Genomic_DNA"/>
</dbReference>
<dbReference type="InterPro" id="IPR041492">
    <property type="entry name" value="HAD_2"/>
</dbReference>
<dbReference type="PANTHER" id="PTHR43481:SF4">
    <property type="entry name" value="GLYCEROL-1-PHOSPHATE PHOSPHOHYDROLASE 1-RELATED"/>
    <property type="match status" value="1"/>
</dbReference>
<dbReference type="Pfam" id="PF13419">
    <property type="entry name" value="HAD_2"/>
    <property type="match status" value="1"/>
</dbReference>
<accession>A0A918KKB4</accession>
<gene>
    <name evidence="1" type="ORF">GCM10007392_34940</name>
</gene>